<reference evidence="2" key="1">
    <citation type="journal article" date="2022" name="bioRxiv">
        <title>Sequencing and chromosome-scale assembly of the giantPleurodeles waltlgenome.</title>
        <authorList>
            <person name="Brown T."/>
            <person name="Elewa A."/>
            <person name="Iarovenko S."/>
            <person name="Subramanian E."/>
            <person name="Araus A.J."/>
            <person name="Petzold A."/>
            <person name="Susuki M."/>
            <person name="Suzuki K.-i.T."/>
            <person name="Hayashi T."/>
            <person name="Toyoda A."/>
            <person name="Oliveira C."/>
            <person name="Osipova E."/>
            <person name="Leigh N.D."/>
            <person name="Simon A."/>
            <person name="Yun M.H."/>
        </authorList>
    </citation>
    <scope>NUCLEOTIDE SEQUENCE</scope>
    <source>
        <strain evidence="2">20211129_DDA</strain>
        <tissue evidence="2">Liver</tissue>
    </source>
</reference>
<keyword evidence="3" id="KW-1185">Reference proteome</keyword>
<organism evidence="2 3">
    <name type="scientific">Pleurodeles waltl</name>
    <name type="common">Iberian ribbed newt</name>
    <dbReference type="NCBI Taxonomy" id="8319"/>
    <lineage>
        <taxon>Eukaryota</taxon>
        <taxon>Metazoa</taxon>
        <taxon>Chordata</taxon>
        <taxon>Craniata</taxon>
        <taxon>Vertebrata</taxon>
        <taxon>Euteleostomi</taxon>
        <taxon>Amphibia</taxon>
        <taxon>Batrachia</taxon>
        <taxon>Caudata</taxon>
        <taxon>Salamandroidea</taxon>
        <taxon>Salamandridae</taxon>
        <taxon>Pleurodelinae</taxon>
        <taxon>Pleurodeles</taxon>
    </lineage>
</organism>
<evidence type="ECO:0000313" key="2">
    <source>
        <dbReference type="EMBL" id="KAJ1089632.1"/>
    </source>
</evidence>
<evidence type="ECO:0000313" key="3">
    <source>
        <dbReference type="Proteomes" id="UP001066276"/>
    </source>
</evidence>
<protein>
    <submittedName>
        <fullName evidence="2">Uncharacterized protein</fullName>
    </submittedName>
</protein>
<feature type="region of interest" description="Disordered" evidence="1">
    <location>
        <begin position="1"/>
        <end position="81"/>
    </location>
</feature>
<sequence length="114" mass="13091">MGTPPDAPTPDFRVSPPQERTDSREEEEEFPTERRKTEQRETPRAKKEPDHPETISETREADPRWNQDAKSVCEDSKWERETNAVDRVRVIGVLGWCGGKRGSGVIISYAPVWK</sequence>
<gene>
    <name evidence="2" type="ORF">NDU88_002781</name>
</gene>
<dbReference type="EMBL" id="JANPWB010000015">
    <property type="protein sequence ID" value="KAJ1089632.1"/>
    <property type="molecule type" value="Genomic_DNA"/>
</dbReference>
<proteinExistence type="predicted"/>
<feature type="compositionally biased region" description="Basic and acidic residues" evidence="1">
    <location>
        <begin position="31"/>
        <end position="81"/>
    </location>
</feature>
<evidence type="ECO:0000256" key="1">
    <source>
        <dbReference type="SAM" id="MobiDB-lite"/>
    </source>
</evidence>
<name>A0AAV7LF21_PLEWA</name>
<comment type="caution">
    <text evidence="2">The sequence shown here is derived from an EMBL/GenBank/DDBJ whole genome shotgun (WGS) entry which is preliminary data.</text>
</comment>
<dbReference type="AlphaFoldDB" id="A0AAV7LF21"/>
<dbReference type="Proteomes" id="UP001066276">
    <property type="component" value="Chromosome 11"/>
</dbReference>
<accession>A0AAV7LF21</accession>